<dbReference type="Proteomes" id="UP000265520">
    <property type="component" value="Unassembled WGS sequence"/>
</dbReference>
<name>A0A392M8U4_9FABA</name>
<reference evidence="1 2" key="1">
    <citation type="journal article" date="2018" name="Front. Plant Sci.">
        <title>Red Clover (Trifolium pratense) and Zigzag Clover (T. medium) - A Picture of Genomic Similarities and Differences.</title>
        <authorList>
            <person name="Dluhosova J."/>
            <person name="Istvanek J."/>
            <person name="Nedelnik J."/>
            <person name="Repkova J."/>
        </authorList>
    </citation>
    <scope>NUCLEOTIDE SEQUENCE [LARGE SCALE GENOMIC DNA]</scope>
    <source>
        <strain evidence="2">cv. 10/8</strain>
        <tissue evidence="1">Leaf</tissue>
    </source>
</reference>
<dbReference type="EMBL" id="LXQA010005398">
    <property type="protein sequence ID" value="MCH83563.1"/>
    <property type="molecule type" value="Genomic_DNA"/>
</dbReference>
<evidence type="ECO:0000313" key="1">
    <source>
        <dbReference type="EMBL" id="MCH83563.1"/>
    </source>
</evidence>
<accession>A0A392M8U4</accession>
<evidence type="ECO:0000313" key="2">
    <source>
        <dbReference type="Proteomes" id="UP000265520"/>
    </source>
</evidence>
<dbReference type="PANTHER" id="PTHR48462">
    <property type="entry name" value="PROTEIN, PUTATIVE-RELATED"/>
    <property type="match status" value="1"/>
</dbReference>
<dbReference type="AlphaFoldDB" id="A0A392M8U4"/>
<keyword evidence="2" id="KW-1185">Reference proteome</keyword>
<comment type="caution">
    <text evidence="1">The sequence shown here is derived from an EMBL/GenBank/DDBJ whole genome shotgun (WGS) entry which is preliminary data.</text>
</comment>
<feature type="non-terminal residue" evidence="1">
    <location>
        <position position="1"/>
    </location>
</feature>
<organism evidence="1 2">
    <name type="scientific">Trifolium medium</name>
    <dbReference type="NCBI Taxonomy" id="97028"/>
    <lineage>
        <taxon>Eukaryota</taxon>
        <taxon>Viridiplantae</taxon>
        <taxon>Streptophyta</taxon>
        <taxon>Embryophyta</taxon>
        <taxon>Tracheophyta</taxon>
        <taxon>Spermatophyta</taxon>
        <taxon>Magnoliopsida</taxon>
        <taxon>eudicotyledons</taxon>
        <taxon>Gunneridae</taxon>
        <taxon>Pentapetalae</taxon>
        <taxon>rosids</taxon>
        <taxon>fabids</taxon>
        <taxon>Fabales</taxon>
        <taxon>Fabaceae</taxon>
        <taxon>Papilionoideae</taxon>
        <taxon>50 kb inversion clade</taxon>
        <taxon>NPAAA clade</taxon>
        <taxon>Hologalegina</taxon>
        <taxon>IRL clade</taxon>
        <taxon>Trifolieae</taxon>
        <taxon>Trifolium</taxon>
    </lineage>
</organism>
<sequence length="156" mass="17188">VDPASCAFVASRAQSCVLQDHILRDSRVCGMTSDFDIALDGLRDMIPTFDFSNFTSKDTVPVKIQHVLASAVHAQDFLIAIPIEGLGQYMSPIEYRTILKYRLMIPIFPVDERAGISVKKKASVNFLTDPLEGKSTLSSDIKWFQPLSIAVAGIEP</sequence>
<dbReference type="PANTHER" id="PTHR48462:SF1">
    <property type="entry name" value="PROTEIN, PUTATIVE-RELATED"/>
    <property type="match status" value="1"/>
</dbReference>
<gene>
    <name evidence="1" type="ORF">A2U01_0004389</name>
</gene>
<protein>
    <submittedName>
        <fullName evidence="1">Auxilin-like protein</fullName>
    </submittedName>
</protein>
<proteinExistence type="predicted"/>